<dbReference type="InterPro" id="IPR011518">
    <property type="entry name" value="Transposase_36"/>
</dbReference>
<accession>A0A2W4XAU9</accession>
<proteinExistence type="predicted"/>
<name>A0A2W4XAU9_9CYAN</name>
<organism evidence="2 3">
    <name type="scientific">Phormidesmis priestleyi</name>
    <dbReference type="NCBI Taxonomy" id="268141"/>
    <lineage>
        <taxon>Bacteria</taxon>
        <taxon>Bacillati</taxon>
        <taxon>Cyanobacteriota</taxon>
        <taxon>Cyanophyceae</taxon>
        <taxon>Leptolyngbyales</taxon>
        <taxon>Leptolyngbyaceae</taxon>
        <taxon>Phormidesmis</taxon>
    </lineage>
</organism>
<dbReference type="NCBIfam" id="NF033519">
    <property type="entry name" value="transpos_ISAzo13"/>
    <property type="match status" value="1"/>
</dbReference>
<feature type="region of interest" description="Disordered" evidence="1">
    <location>
        <begin position="65"/>
        <end position="85"/>
    </location>
</feature>
<dbReference type="AlphaFoldDB" id="A0A2W4XAU9"/>
<evidence type="ECO:0000313" key="2">
    <source>
        <dbReference type="EMBL" id="PZO52917.1"/>
    </source>
</evidence>
<dbReference type="EMBL" id="QBMP01000137">
    <property type="protein sequence ID" value="PZO52917.1"/>
    <property type="molecule type" value="Genomic_DNA"/>
</dbReference>
<gene>
    <name evidence="2" type="ORF">DCF15_13165</name>
</gene>
<evidence type="ECO:0000313" key="3">
    <source>
        <dbReference type="Proteomes" id="UP000249794"/>
    </source>
</evidence>
<dbReference type="Pfam" id="PF07592">
    <property type="entry name" value="DDE_Tnp_ISAZ013"/>
    <property type="match status" value="1"/>
</dbReference>
<protein>
    <submittedName>
        <fullName evidence="2">ISAzo13 family transposase</fullName>
    </submittedName>
</protein>
<sequence>MLSEATELIIQQKYEQLKPYLNEASLRAWSAAEALSLGHGGVTSVSRATGLSRTTIHAGMVELSQPQAAATSTPSRTRIRQPGGGRKALVATDAHLLRDLEALVDPATRGDPESPLRWTSKSSAKLTQALQDQGHQISPRTVCTLLDDLGYSLQANRKTREGKEHPERDEQFQHIADTVMDFQKRHQPVISVDAKKKELIGNYKNQGQEWQPQKMPIEVNTHDFMDIQMGKVIPYGVYDITANQGWVTVGLDHDTAQFAVASIRQWWYRMGQVLHPTAKELMITADCGGSNSYRTKLWKWELQQLANELNLTLHICHFPPGTSKWNKIEHRLFSQITENWRSRALVT</sequence>
<comment type="caution">
    <text evidence="2">The sequence shown here is derived from an EMBL/GenBank/DDBJ whole genome shotgun (WGS) entry which is preliminary data.</text>
</comment>
<reference evidence="2 3" key="2">
    <citation type="submission" date="2018-06" db="EMBL/GenBank/DDBJ databases">
        <title>Metagenomic assembly of (sub)arctic Cyanobacteria and their associated microbiome from non-axenic cultures.</title>
        <authorList>
            <person name="Baurain D."/>
        </authorList>
    </citation>
    <scope>NUCLEOTIDE SEQUENCE [LARGE SCALE GENOMIC DNA]</scope>
    <source>
        <strain evidence="2">ULC027bin1</strain>
    </source>
</reference>
<evidence type="ECO:0000256" key="1">
    <source>
        <dbReference type="SAM" id="MobiDB-lite"/>
    </source>
</evidence>
<reference evidence="3" key="1">
    <citation type="submission" date="2018-04" db="EMBL/GenBank/DDBJ databases">
        <authorList>
            <person name="Cornet L."/>
        </authorList>
    </citation>
    <scope>NUCLEOTIDE SEQUENCE [LARGE SCALE GENOMIC DNA]</scope>
</reference>
<dbReference type="Proteomes" id="UP000249794">
    <property type="component" value="Unassembled WGS sequence"/>
</dbReference>
<feature type="compositionally biased region" description="Polar residues" evidence="1">
    <location>
        <begin position="65"/>
        <end position="76"/>
    </location>
</feature>